<evidence type="ECO:0000256" key="9">
    <source>
        <dbReference type="ARBA" id="ARBA00023326"/>
    </source>
</evidence>
<dbReference type="EC" id="3.2.1.14" evidence="2"/>
<comment type="caution">
    <text evidence="11">The sequence shown here is derived from an EMBL/GenBank/DDBJ whole genome shotgun (WGS) entry which is preliminary data.</text>
</comment>
<dbReference type="GO" id="GO:0016998">
    <property type="term" value="P:cell wall macromolecule catabolic process"/>
    <property type="evidence" value="ECO:0007669"/>
    <property type="project" value="InterPro"/>
</dbReference>
<dbReference type="GO" id="GO:0008061">
    <property type="term" value="F:chitin binding"/>
    <property type="evidence" value="ECO:0007669"/>
    <property type="project" value="UniProtKB-KW"/>
</dbReference>
<dbReference type="PANTHER" id="PTHR22595">
    <property type="entry name" value="CHITINASE-RELATED"/>
    <property type="match status" value="1"/>
</dbReference>
<evidence type="ECO:0000256" key="5">
    <source>
        <dbReference type="ARBA" id="ARBA00022801"/>
    </source>
</evidence>
<dbReference type="Gene3D" id="3.30.20.10">
    <property type="entry name" value="Endochitinase, domain 2"/>
    <property type="match status" value="1"/>
</dbReference>
<reference evidence="11 12" key="1">
    <citation type="journal article" date="2018" name="Sci. Data">
        <title>The draft genome sequence of cork oak.</title>
        <authorList>
            <person name="Ramos A.M."/>
            <person name="Usie A."/>
            <person name="Barbosa P."/>
            <person name="Barros P.M."/>
            <person name="Capote T."/>
            <person name="Chaves I."/>
            <person name="Simoes F."/>
            <person name="Abreu I."/>
            <person name="Carrasquinho I."/>
            <person name="Faro C."/>
            <person name="Guimaraes J.B."/>
            <person name="Mendonca D."/>
            <person name="Nobrega F."/>
            <person name="Rodrigues L."/>
            <person name="Saibo N.J.M."/>
            <person name="Varela M.C."/>
            <person name="Egas C."/>
            <person name="Matos J."/>
            <person name="Miguel C.M."/>
            <person name="Oliveira M.M."/>
            <person name="Ricardo C.P."/>
            <person name="Goncalves S."/>
        </authorList>
    </citation>
    <scope>NUCLEOTIDE SEQUENCE [LARGE SCALE GENOMIC DNA]</scope>
    <source>
        <strain evidence="12">cv. HL8</strain>
    </source>
</reference>
<keyword evidence="9" id="KW-0624">Polysaccharide degradation</keyword>
<evidence type="ECO:0000313" key="11">
    <source>
        <dbReference type="EMBL" id="KAK7828176.1"/>
    </source>
</evidence>
<dbReference type="GO" id="GO:0008843">
    <property type="term" value="F:endochitinase activity"/>
    <property type="evidence" value="ECO:0007669"/>
    <property type="project" value="UniProtKB-EC"/>
</dbReference>
<comment type="catalytic activity">
    <reaction evidence="1">
        <text>Random endo-hydrolysis of N-acetyl-beta-D-glucosaminide (1-&gt;4)-beta-linkages in chitin and chitodextrins.</text>
        <dbReference type="EC" id="3.2.1.14"/>
    </reaction>
</comment>
<dbReference type="InterPro" id="IPR000726">
    <property type="entry name" value="Glyco_hydro_19_cat"/>
</dbReference>
<dbReference type="PANTHER" id="PTHR22595:SF171">
    <property type="entry name" value="BASIC ENDOCHITINASE B"/>
    <property type="match status" value="1"/>
</dbReference>
<evidence type="ECO:0000256" key="8">
    <source>
        <dbReference type="ARBA" id="ARBA00023295"/>
    </source>
</evidence>
<evidence type="ECO:0000313" key="12">
    <source>
        <dbReference type="Proteomes" id="UP000237347"/>
    </source>
</evidence>
<dbReference type="GO" id="GO:0050832">
    <property type="term" value="P:defense response to fungus"/>
    <property type="evidence" value="ECO:0007669"/>
    <property type="project" value="TreeGrafter"/>
</dbReference>
<keyword evidence="7" id="KW-0119">Carbohydrate metabolism</keyword>
<dbReference type="Pfam" id="PF00182">
    <property type="entry name" value="Glyco_hydro_19"/>
    <property type="match status" value="1"/>
</dbReference>
<dbReference type="GO" id="GO:0000272">
    <property type="term" value="P:polysaccharide catabolic process"/>
    <property type="evidence" value="ECO:0007669"/>
    <property type="project" value="UniProtKB-KW"/>
</dbReference>
<protein>
    <recommendedName>
        <fullName evidence="2">chitinase</fullName>
        <ecNumber evidence="2">3.2.1.14</ecNumber>
    </recommendedName>
</protein>
<proteinExistence type="predicted"/>
<evidence type="ECO:0000256" key="6">
    <source>
        <dbReference type="ARBA" id="ARBA00023024"/>
    </source>
</evidence>
<name>A0AAW0JPX2_QUESU</name>
<accession>A0AAW0JPX2</accession>
<dbReference type="CDD" id="cd00325">
    <property type="entry name" value="chitinase_GH19"/>
    <property type="match status" value="1"/>
</dbReference>
<dbReference type="Gene3D" id="1.10.530.10">
    <property type="match status" value="1"/>
</dbReference>
<evidence type="ECO:0000256" key="3">
    <source>
        <dbReference type="ARBA" id="ARBA00022669"/>
    </source>
</evidence>
<dbReference type="InterPro" id="IPR023346">
    <property type="entry name" value="Lysozyme-like_dom_sf"/>
</dbReference>
<keyword evidence="3" id="KW-0147">Chitin-binding</keyword>
<evidence type="ECO:0000256" key="1">
    <source>
        <dbReference type="ARBA" id="ARBA00000822"/>
    </source>
</evidence>
<sequence>MDLDLGYNQARRWATAPNGPYAWGYCFVTENNKQTYCTSTSLPCASGKNNYNYGQAGKAVGADLINNPDLVATDPTISFKTAIWFWMTPQTNKPSSHDVIIGNWRPSAADTSAS</sequence>
<evidence type="ECO:0000256" key="2">
    <source>
        <dbReference type="ARBA" id="ARBA00012729"/>
    </source>
</evidence>
<feature type="domain" description="Glycoside hydrolase family 19 catalytic" evidence="10">
    <location>
        <begin position="77"/>
        <end position="87"/>
    </location>
</feature>
<evidence type="ECO:0000256" key="4">
    <source>
        <dbReference type="ARBA" id="ARBA00022729"/>
    </source>
</evidence>
<evidence type="ECO:0000256" key="7">
    <source>
        <dbReference type="ARBA" id="ARBA00023277"/>
    </source>
</evidence>
<keyword evidence="8" id="KW-0326">Glycosidase</keyword>
<dbReference type="SUPFAM" id="SSF53955">
    <property type="entry name" value="Lysozyme-like"/>
    <property type="match status" value="1"/>
</dbReference>
<gene>
    <name evidence="11" type="primary">CHI2_1</name>
    <name evidence="11" type="ORF">CFP56_030456</name>
</gene>
<dbReference type="PROSITE" id="PS00774">
    <property type="entry name" value="CHITINASE_19_2"/>
    <property type="match status" value="1"/>
</dbReference>
<dbReference type="Proteomes" id="UP000237347">
    <property type="component" value="Unassembled WGS sequence"/>
</dbReference>
<evidence type="ECO:0000259" key="10">
    <source>
        <dbReference type="PROSITE" id="PS00774"/>
    </source>
</evidence>
<dbReference type="EMBL" id="PKMF04000508">
    <property type="protein sequence ID" value="KAK7828176.1"/>
    <property type="molecule type" value="Genomic_DNA"/>
</dbReference>
<dbReference type="GO" id="GO:0006032">
    <property type="term" value="P:chitin catabolic process"/>
    <property type="evidence" value="ECO:0007669"/>
    <property type="project" value="UniProtKB-KW"/>
</dbReference>
<keyword evidence="5" id="KW-0378">Hydrolase</keyword>
<keyword evidence="6" id="KW-0146">Chitin degradation</keyword>
<dbReference type="AlphaFoldDB" id="A0AAW0JPX2"/>
<organism evidence="11 12">
    <name type="scientific">Quercus suber</name>
    <name type="common">Cork oak</name>
    <dbReference type="NCBI Taxonomy" id="58331"/>
    <lineage>
        <taxon>Eukaryota</taxon>
        <taxon>Viridiplantae</taxon>
        <taxon>Streptophyta</taxon>
        <taxon>Embryophyta</taxon>
        <taxon>Tracheophyta</taxon>
        <taxon>Spermatophyta</taxon>
        <taxon>Magnoliopsida</taxon>
        <taxon>eudicotyledons</taxon>
        <taxon>Gunneridae</taxon>
        <taxon>Pentapetalae</taxon>
        <taxon>rosids</taxon>
        <taxon>fabids</taxon>
        <taxon>Fagales</taxon>
        <taxon>Fagaceae</taxon>
        <taxon>Quercus</taxon>
    </lineage>
</organism>
<keyword evidence="12" id="KW-1185">Reference proteome</keyword>
<keyword evidence="4" id="KW-0732">Signal</keyword>